<keyword evidence="1" id="KW-1133">Transmembrane helix</keyword>
<name>A0A022W3J0_TRIRU</name>
<feature type="transmembrane region" description="Helical" evidence="1">
    <location>
        <begin position="147"/>
        <end position="164"/>
    </location>
</feature>
<dbReference type="HOGENOM" id="CLU_122518_0_0_1"/>
<evidence type="ECO:0000256" key="1">
    <source>
        <dbReference type="SAM" id="Phobius"/>
    </source>
</evidence>
<organism evidence="2">
    <name type="scientific">Trichophyton rubrum CBS 288.86</name>
    <dbReference type="NCBI Taxonomy" id="1215330"/>
    <lineage>
        <taxon>Eukaryota</taxon>
        <taxon>Fungi</taxon>
        <taxon>Dikarya</taxon>
        <taxon>Ascomycota</taxon>
        <taxon>Pezizomycotina</taxon>
        <taxon>Eurotiomycetes</taxon>
        <taxon>Eurotiomycetidae</taxon>
        <taxon>Onygenales</taxon>
        <taxon>Arthrodermataceae</taxon>
        <taxon>Trichophyton</taxon>
    </lineage>
</organism>
<gene>
    <name evidence="2" type="ORF">H103_04156</name>
</gene>
<keyword evidence="1" id="KW-0472">Membrane</keyword>
<evidence type="ECO:0000313" key="2">
    <source>
        <dbReference type="EMBL" id="EZF52864.1"/>
    </source>
</evidence>
<accession>A0A022W3J0</accession>
<dbReference type="OrthoDB" id="10618017at2759"/>
<dbReference type="AlphaFoldDB" id="A0A022W3J0"/>
<dbReference type="Proteomes" id="UP000023758">
    <property type="component" value="Unassembled WGS sequence"/>
</dbReference>
<reference evidence="2" key="1">
    <citation type="submission" date="2014-02" db="EMBL/GenBank/DDBJ databases">
        <title>The Genome Sequence of Trichophyton rubrum (morphotype fischeri) CBS 288.86.</title>
        <authorList>
            <consortium name="The Broad Institute Genomics Platform"/>
            <person name="Cuomo C.A."/>
            <person name="White T.C."/>
            <person name="Graser Y."/>
            <person name="Martinez-Rossi N."/>
            <person name="Heitman J."/>
            <person name="Young S.K."/>
            <person name="Zeng Q."/>
            <person name="Gargeya S."/>
            <person name="Abouelleil A."/>
            <person name="Alvarado L."/>
            <person name="Chapman S.B."/>
            <person name="Gainer-Dewar J."/>
            <person name="Goldberg J."/>
            <person name="Griggs A."/>
            <person name="Gujja S."/>
            <person name="Hansen M."/>
            <person name="Howarth C."/>
            <person name="Imamovic A."/>
            <person name="Larimer J."/>
            <person name="Martinez D."/>
            <person name="Murphy C."/>
            <person name="Pearson M.D."/>
            <person name="Persinoti G."/>
            <person name="Poon T."/>
            <person name="Priest M."/>
            <person name="Roberts A.D."/>
            <person name="Saif S."/>
            <person name="Shea T.D."/>
            <person name="Sykes S.N."/>
            <person name="Wortman J."/>
            <person name="Nusbaum C."/>
            <person name="Birren B."/>
        </authorList>
    </citation>
    <scope>NUCLEOTIDE SEQUENCE [LARGE SCALE GENOMIC DNA]</scope>
    <source>
        <strain evidence="2">CBS 288.86</strain>
    </source>
</reference>
<proteinExistence type="predicted"/>
<protein>
    <submittedName>
        <fullName evidence="2">Uncharacterized protein</fullName>
    </submittedName>
</protein>
<sequence>MGQARVRCNLIPRFSTGLFSYKNKYHLSQSVYRYSAKKELIYTYTLYGVMLFPCPAVSCCNNCKEDVLVSDVHRVTQSQIKKTSLQELSAIVGSHPDLCQSLGFLRVCPYLFDLLDLDTASTQSPTRPQNLIGTLIGRLSKCPATEAVYFLFFPILYGLLFKFFPSSPSLFLHWSNFFLLLSLPVCSPLHS</sequence>
<dbReference type="EMBL" id="KK207840">
    <property type="protein sequence ID" value="EZF52864.1"/>
    <property type="molecule type" value="Genomic_DNA"/>
</dbReference>
<keyword evidence="1" id="KW-0812">Transmembrane</keyword>